<dbReference type="AlphaFoldDB" id="A0A5K7XGB4"/>
<accession>A0A5K7XGB4</accession>
<reference evidence="3" key="1">
    <citation type="submission" date="2019-10" db="EMBL/GenBank/DDBJ databases">
        <title>Lacipirellula parvula gen. nov., sp. nov., representing a lineage of planctomycetes widespread in freshwater anoxic habitats, and description of the family Lacipirellulaceae.</title>
        <authorList>
            <person name="Dedysh S.N."/>
            <person name="Kulichevskaya I.S."/>
            <person name="Beletsky A.V."/>
            <person name="Rakitin A.L."/>
            <person name="Mardanov A.V."/>
            <person name="Ivanova A.A."/>
            <person name="Saltykova V.X."/>
            <person name="Rijpstra W.I.C."/>
            <person name="Sinninghe Damste J.S."/>
            <person name="Ravin N.V."/>
        </authorList>
    </citation>
    <scope>NUCLEOTIDE SEQUENCE [LARGE SCALE GENOMIC DNA]</scope>
    <source>
        <strain evidence="3">PX69</strain>
    </source>
</reference>
<proteinExistence type="predicted"/>
<keyword evidence="3" id="KW-1185">Reference proteome</keyword>
<dbReference type="RefSeq" id="WP_172992212.1">
    <property type="nucleotide sequence ID" value="NZ_AP021861.1"/>
</dbReference>
<evidence type="ECO:0000256" key="1">
    <source>
        <dbReference type="SAM" id="MobiDB-lite"/>
    </source>
</evidence>
<dbReference type="Proteomes" id="UP000326837">
    <property type="component" value="Chromosome"/>
</dbReference>
<feature type="region of interest" description="Disordered" evidence="1">
    <location>
        <begin position="22"/>
        <end position="52"/>
    </location>
</feature>
<dbReference type="KEGG" id="lpav:PLANPX_4684"/>
<dbReference type="EMBL" id="AP021861">
    <property type="protein sequence ID" value="BBO35072.1"/>
    <property type="molecule type" value="Genomic_DNA"/>
</dbReference>
<name>A0A5K7XGB4_9BACT</name>
<feature type="compositionally biased region" description="Basic residues" evidence="1">
    <location>
        <begin position="33"/>
        <end position="52"/>
    </location>
</feature>
<organism evidence="2 3">
    <name type="scientific">Lacipirellula parvula</name>
    <dbReference type="NCBI Taxonomy" id="2650471"/>
    <lineage>
        <taxon>Bacteria</taxon>
        <taxon>Pseudomonadati</taxon>
        <taxon>Planctomycetota</taxon>
        <taxon>Planctomycetia</taxon>
        <taxon>Pirellulales</taxon>
        <taxon>Lacipirellulaceae</taxon>
        <taxon>Lacipirellula</taxon>
    </lineage>
</organism>
<sequence length="52" mass="5662">MSIIRVGSTQKFSDNWENIFSSKKAKPAEKATAKKAKKKAAKPKAAKKKAKG</sequence>
<evidence type="ECO:0000313" key="3">
    <source>
        <dbReference type="Proteomes" id="UP000326837"/>
    </source>
</evidence>
<gene>
    <name evidence="2" type="ORF">PLANPX_4684</name>
</gene>
<protein>
    <submittedName>
        <fullName evidence="2">Uncharacterized protein</fullName>
    </submittedName>
</protein>
<evidence type="ECO:0000313" key="2">
    <source>
        <dbReference type="EMBL" id="BBO35072.1"/>
    </source>
</evidence>